<dbReference type="PRINTS" id="PR00039">
    <property type="entry name" value="HTHLYSR"/>
</dbReference>
<protein>
    <submittedName>
        <fullName evidence="6">LysR family transcriptional regulator</fullName>
    </submittedName>
</protein>
<dbReference type="Pfam" id="PF00126">
    <property type="entry name" value="HTH_1"/>
    <property type="match status" value="1"/>
</dbReference>
<sequence length="310" mass="34485">MNLSQLYYFRKLAELQHYARAAQELHITQPSLSNAMSSLEAELGVALFQKVGRNSRLTKYGREFLTYVNDGLDVIDRGVAVMKSYAGSDDGGKIDLGCIITVQTDYVPRLLRDYRTFAACNVTMNVREDTSSVLAESLASGSCDVAIGARGDDRPGFEYIPVVAQRVIVAMDAASPLAAKEFLVPEDLADVQPITYADSIPLGRAMKAMLASHGLTQVTCSYLDESILAGFAANGVEVAIMVDTFFLRSVEGVVVRPLYNNARERRSFYHRVYLAYNRLSYHIYRVDHFIDYVKAHKVLVDPEPDPLYID</sequence>
<dbReference type="EMBL" id="WSRR01000007">
    <property type="protein sequence ID" value="MVX60706.1"/>
    <property type="molecule type" value="Genomic_DNA"/>
</dbReference>
<dbReference type="Pfam" id="PF03466">
    <property type="entry name" value="LysR_substrate"/>
    <property type="match status" value="1"/>
</dbReference>
<dbReference type="InterPro" id="IPR036390">
    <property type="entry name" value="WH_DNA-bd_sf"/>
</dbReference>
<dbReference type="GO" id="GO:0032993">
    <property type="term" value="C:protein-DNA complex"/>
    <property type="evidence" value="ECO:0007669"/>
    <property type="project" value="TreeGrafter"/>
</dbReference>
<feature type="domain" description="HTH lysR-type" evidence="5">
    <location>
        <begin position="1"/>
        <end position="58"/>
    </location>
</feature>
<proteinExistence type="inferred from homology"/>
<dbReference type="SUPFAM" id="SSF53850">
    <property type="entry name" value="Periplasmic binding protein-like II"/>
    <property type="match status" value="1"/>
</dbReference>
<dbReference type="PROSITE" id="PS50931">
    <property type="entry name" value="HTH_LYSR"/>
    <property type="match status" value="1"/>
</dbReference>
<dbReference type="CDD" id="cd05466">
    <property type="entry name" value="PBP2_LTTR_substrate"/>
    <property type="match status" value="1"/>
</dbReference>
<evidence type="ECO:0000313" key="6">
    <source>
        <dbReference type="EMBL" id="MVX60706.1"/>
    </source>
</evidence>
<evidence type="ECO:0000256" key="4">
    <source>
        <dbReference type="ARBA" id="ARBA00023163"/>
    </source>
</evidence>
<keyword evidence="3" id="KW-0238">DNA-binding</keyword>
<comment type="similarity">
    <text evidence="1">Belongs to the LysR transcriptional regulatory family.</text>
</comment>
<dbReference type="GO" id="GO:0003677">
    <property type="term" value="F:DNA binding"/>
    <property type="evidence" value="ECO:0007669"/>
    <property type="project" value="UniProtKB-KW"/>
</dbReference>
<reference evidence="6 7" key="1">
    <citation type="submission" date="2019-12" db="EMBL/GenBank/DDBJ databases">
        <title>Microbes associate with the intestines of laboratory mice.</title>
        <authorList>
            <person name="Navarre W."/>
            <person name="Wong E."/>
        </authorList>
    </citation>
    <scope>NUCLEOTIDE SEQUENCE [LARGE SCALE GENOMIC DNA]</scope>
    <source>
        <strain evidence="6 7">NM66_B29</strain>
    </source>
</reference>
<dbReference type="PANTHER" id="PTHR30346">
    <property type="entry name" value="TRANSCRIPTIONAL DUAL REGULATOR HCAR-RELATED"/>
    <property type="match status" value="1"/>
</dbReference>
<comment type="caution">
    <text evidence="6">The sequence shown here is derived from an EMBL/GenBank/DDBJ whole genome shotgun (WGS) entry which is preliminary data.</text>
</comment>
<evidence type="ECO:0000313" key="7">
    <source>
        <dbReference type="Proteomes" id="UP000463388"/>
    </source>
</evidence>
<keyword evidence="4" id="KW-0804">Transcription</keyword>
<evidence type="ECO:0000259" key="5">
    <source>
        <dbReference type="PROSITE" id="PS50931"/>
    </source>
</evidence>
<dbReference type="InterPro" id="IPR000847">
    <property type="entry name" value="LysR_HTH_N"/>
</dbReference>
<dbReference type="Proteomes" id="UP000463388">
    <property type="component" value="Unassembled WGS sequence"/>
</dbReference>
<accession>A0A6N8JPK8</accession>
<dbReference type="RefSeq" id="WP_160345361.1">
    <property type="nucleotide sequence ID" value="NZ_JAOAKZ010000026.1"/>
</dbReference>
<dbReference type="OrthoDB" id="3181812at2"/>
<evidence type="ECO:0000256" key="3">
    <source>
        <dbReference type="ARBA" id="ARBA00023125"/>
    </source>
</evidence>
<gene>
    <name evidence="6" type="ORF">GKZ27_04425</name>
</gene>
<dbReference type="GO" id="GO:0003700">
    <property type="term" value="F:DNA-binding transcription factor activity"/>
    <property type="evidence" value="ECO:0007669"/>
    <property type="project" value="InterPro"/>
</dbReference>
<dbReference type="Gene3D" id="1.10.10.10">
    <property type="entry name" value="Winged helix-like DNA-binding domain superfamily/Winged helix DNA-binding domain"/>
    <property type="match status" value="1"/>
</dbReference>
<dbReference type="InterPro" id="IPR005119">
    <property type="entry name" value="LysR_subst-bd"/>
</dbReference>
<name>A0A6N8JPK8_9ACTN</name>
<dbReference type="PANTHER" id="PTHR30346:SF0">
    <property type="entry name" value="HCA OPERON TRANSCRIPTIONAL ACTIVATOR HCAR"/>
    <property type="match status" value="1"/>
</dbReference>
<dbReference type="FunFam" id="1.10.10.10:FF:000001">
    <property type="entry name" value="LysR family transcriptional regulator"/>
    <property type="match status" value="1"/>
</dbReference>
<evidence type="ECO:0000256" key="1">
    <source>
        <dbReference type="ARBA" id="ARBA00009437"/>
    </source>
</evidence>
<keyword evidence="2" id="KW-0805">Transcription regulation</keyword>
<evidence type="ECO:0000256" key="2">
    <source>
        <dbReference type="ARBA" id="ARBA00023015"/>
    </source>
</evidence>
<keyword evidence="7" id="KW-1185">Reference proteome</keyword>
<dbReference type="Gene3D" id="3.40.190.290">
    <property type="match status" value="1"/>
</dbReference>
<dbReference type="AlphaFoldDB" id="A0A6N8JPK8"/>
<organism evidence="6 7">
    <name type="scientific">Adlercreutzia mucosicola</name>
    <dbReference type="NCBI Taxonomy" id="580026"/>
    <lineage>
        <taxon>Bacteria</taxon>
        <taxon>Bacillati</taxon>
        <taxon>Actinomycetota</taxon>
        <taxon>Coriobacteriia</taxon>
        <taxon>Eggerthellales</taxon>
        <taxon>Eggerthellaceae</taxon>
        <taxon>Adlercreutzia</taxon>
    </lineage>
</organism>
<dbReference type="InterPro" id="IPR036388">
    <property type="entry name" value="WH-like_DNA-bd_sf"/>
</dbReference>
<dbReference type="SUPFAM" id="SSF46785">
    <property type="entry name" value="Winged helix' DNA-binding domain"/>
    <property type="match status" value="1"/>
</dbReference>